<reference evidence="1 2" key="1">
    <citation type="journal article" date="2016" name="Nat. Commun.">
        <title>Thousands of microbial genomes shed light on interconnected biogeochemical processes in an aquifer system.</title>
        <authorList>
            <person name="Anantharaman K."/>
            <person name="Brown C.T."/>
            <person name="Hug L.A."/>
            <person name="Sharon I."/>
            <person name="Castelle C.J."/>
            <person name="Probst A.J."/>
            <person name="Thomas B.C."/>
            <person name="Singh A."/>
            <person name="Wilkins M.J."/>
            <person name="Karaoz U."/>
            <person name="Brodie E.L."/>
            <person name="Williams K.H."/>
            <person name="Hubbard S.S."/>
            <person name="Banfield J.F."/>
        </authorList>
    </citation>
    <scope>NUCLEOTIDE SEQUENCE [LARGE SCALE GENOMIC DNA]</scope>
</reference>
<dbReference type="PANTHER" id="PTHR38471">
    <property type="entry name" value="FOUR HELIX BUNDLE PROTEIN"/>
    <property type="match status" value="1"/>
</dbReference>
<evidence type="ECO:0000313" key="1">
    <source>
        <dbReference type="EMBL" id="OHA55689.1"/>
    </source>
</evidence>
<dbReference type="InterPro" id="IPR036583">
    <property type="entry name" value="23S_rRNA_IVS_sf"/>
</dbReference>
<evidence type="ECO:0008006" key="3">
    <source>
        <dbReference type="Google" id="ProtNLM"/>
    </source>
</evidence>
<sequence length="125" mass="14319">MQESIKNFTELRVWKEAHSLVLLIYKITKKFPKDEVFGLISQLRRAAVSVTSNIAEGFSRQSYAEKVQFYSLALGSLTEVQSQLFIARDVGHINKLLFNEISEQTIDVHKLLNAFIKKSKSIRDS</sequence>
<dbReference type="Gene3D" id="1.20.1440.60">
    <property type="entry name" value="23S rRNA-intervening sequence"/>
    <property type="match status" value="1"/>
</dbReference>
<dbReference type="PANTHER" id="PTHR38471:SF2">
    <property type="entry name" value="FOUR HELIX BUNDLE PROTEIN"/>
    <property type="match status" value="1"/>
</dbReference>
<gene>
    <name evidence="1" type="ORF">A2429_02305</name>
</gene>
<dbReference type="Pfam" id="PF05635">
    <property type="entry name" value="23S_rRNA_IVP"/>
    <property type="match status" value="1"/>
</dbReference>
<accession>A0A1G2Q6A9</accession>
<protein>
    <recommendedName>
        <fullName evidence="3">Four helix bundle protein</fullName>
    </recommendedName>
</protein>
<proteinExistence type="predicted"/>
<dbReference type="CDD" id="cd16377">
    <property type="entry name" value="23S_rRNA_IVP_like"/>
    <property type="match status" value="1"/>
</dbReference>
<dbReference type="EMBL" id="MHTD01000026">
    <property type="protein sequence ID" value="OHA55689.1"/>
    <property type="molecule type" value="Genomic_DNA"/>
</dbReference>
<dbReference type="NCBIfam" id="TIGR02436">
    <property type="entry name" value="four helix bundle protein"/>
    <property type="match status" value="1"/>
</dbReference>
<comment type="caution">
    <text evidence="1">The sequence shown here is derived from an EMBL/GenBank/DDBJ whole genome shotgun (WGS) entry which is preliminary data.</text>
</comment>
<dbReference type="Proteomes" id="UP000178199">
    <property type="component" value="Unassembled WGS sequence"/>
</dbReference>
<dbReference type="SUPFAM" id="SSF158446">
    <property type="entry name" value="IVS-encoded protein-like"/>
    <property type="match status" value="1"/>
</dbReference>
<evidence type="ECO:0000313" key="2">
    <source>
        <dbReference type="Proteomes" id="UP000178199"/>
    </source>
</evidence>
<name>A0A1G2Q6A9_9BACT</name>
<dbReference type="InterPro" id="IPR012657">
    <property type="entry name" value="23S_rRNA-intervening_sequence"/>
</dbReference>
<dbReference type="AlphaFoldDB" id="A0A1G2Q6A9"/>
<organism evidence="1 2">
    <name type="scientific">Candidatus Veblenbacteria bacterium RIFOXYC1_FULL_42_9</name>
    <dbReference type="NCBI Taxonomy" id="1802427"/>
    <lineage>
        <taxon>Bacteria</taxon>
        <taxon>Candidatus Vebleniibacteriota</taxon>
    </lineage>
</organism>